<reference evidence="15 16" key="1">
    <citation type="submission" date="2017-01" db="EMBL/GenBank/DDBJ databases">
        <title>Complete Genome Sequence of Dolosigranulum pigrum isolated from a Patient with interstitial lung disease.</title>
        <authorList>
            <person name="Mukhopadhyay R."/>
            <person name="Joaquin J."/>
            <person name="Hogue R."/>
            <person name="Fitzgerald S."/>
            <person name="Jospin G."/>
            <person name="Eisen J.A."/>
            <person name="Chaturvedi V."/>
        </authorList>
    </citation>
    <scope>NUCLEOTIDE SEQUENCE [LARGE SCALE GENOMIC DNA]</scope>
    <source>
        <strain evidence="15 16">15S00348</strain>
    </source>
</reference>
<gene>
    <name evidence="11" type="primary">cca</name>
    <name evidence="15" type="ORF">BWX42_01870</name>
</gene>
<sequence>MNKKGQGDLMVPNKLTFTPLFRQALPVLKQLTDHGYEAYFVGGSVRDALLGLEVNDIDIATSALPEEIKEIFPRTVDVGIDHGTVMVMVDGEAYEITTFRTESTYQDFRRPDSVEFVRSLREDLQRRDFTINAMAVDETGTIYDYYDGRADLEEGIIRAVGEADERFNEDALRMMRAVRFSAQLGFGIEASTELAIKENASLLEHIAVERIHIEFVKLMCSQARAKGLKSMLKTKLFEYCPELARNKLALMYLSNHEGDLQSEQQAWSLLVHYMNFLMPTNYRVDIRQFLRQWKSSNQVITAVEAIVSGIQKRQATEMMDPFDIYQLGAELARDVEYLLTLIDGSGRPDEVTAMHQSLQIKSQQELAISGADIMKLTDQKPGPWLGDVLAQLVEEVVYGRLDNNETILLAYVSEHLI</sequence>
<dbReference type="SUPFAM" id="SSF81301">
    <property type="entry name" value="Nucleotidyltransferase"/>
    <property type="match status" value="1"/>
</dbReference>
<comment type="caution">
    <text evidence="15">The sequence shown here is derived from an EMBL/GenBank/DDBJ whole genome shotgun (WGS) entry which is preliminary data.</text>
</comment>
<feature type="binding site" evidence="11">
    <location>
        <position position="173"/>
    </location>
    <ligand>
        <name>CTP</name>
        <dbReference type="ChEBI" id="CHEBI:37563"/>
    </ligand>
</feature>
<feature type="binding site" evidence="11">
    <location>
        <position position="46"/>
    </location>
    <ligand>
        <name>ATP</name>
        <dbReference type="ChEBI" id="CHEBI:30616"/>
    </ligand>
</feature>
<keyword evidence="3 11" id="KW-0819">tRNA processing</keyword>
<dbReference type="Gene3D" id="3.30.460.10">
    <property type="entry name" value="Beta Polymerase, domain 2"/>
    <property type="match status" value="1"/>
</dbReference>
<dbReference type="Gene3D" id="1.20.58.560">
    <property type="match status" value="1"/>
</dbReference>
<accession>A0A1S8KLV9</accession>
<evidence type="ECO:0000256" key="9">
    <source>
        <dbReference type="ARBA" id="ARBA00022842"/>
    </source>
</evidence>
<evidence type="ECO:0000313" key="15">
    <source>
        <dbReference type="EMBL" id="OOL80696.1"/>
    </source>
</evidence>
<proteinExistence type="inferred from homology"/>
<comment type="catalytic activity">
    <reaction evidence="11">
        <text>a tRNA with a 3' CCA end + 2 CTP + ATP = a tRNA with a 3' CCACCA end + 3 diphosphate</text>
        <dbReference type="Rhea" id="RHEA:76235"/>
        <dbReference type="Rhea" id="RHEA-COMP:10468"/>
        <dbReference type="Rhea" id="RHEA-COMP:18655"/>
        <dbReference type="ChEBI" id="CHEBI:30616"/>
        <dbReference type="ChEBI" id="CHEBI:33019"/>
        <dbReference type="ChEBI" id="CHEBI:37563"/>
        <dbReference type="ChEBI" id="CHEBI:83071"/>
        <dbReference type="ChEBI" id="CHEBI:195187"/>
    </reaction>
</comment>
<evidence type="ECO:0000256" key="2">
    <source>
        <dbReference type="ARBA" id="ARBA00022679"/>
    </source>
</evidence>
<dbReference type="GO" id="GO:0160016">
    <property type="term" value="F:CCACCA tRNA nucleotidyltransferase activity"/>
    <property type="evidence" value="ECO:0007669"/>
    <property type="project" value="RHEA"/>
</dbReference>
<comment type="miscellaneous">
    <text evidence="11">A single active site specifically recognizes both ATP and CTP and is responsible for their addition.</text>
</comment>
<dbReference type="InterPro" id="IPR023068">
    <property type="entry name" value="CCA-adding_enz_firmicutes"/>
</dbReference>
<name>A0A1S8KLV9_9LACT</name>
<dbReference type="AlphaFoldDB" id="A0A1S8KLV9"/>
<feature type="binding site" evidence="11">
    <location>
        <position position="46"/>
    </location>
    <ligand>
        <name>CTP</name>
        <dbReference type="ChEBI" id="CHEBI:37563"/>
    </ligand>
</feature>
<keyword evidence="5 11" id="KW-0479">Metal-binding</keyword>
<dbReference type="InterPro" id="IPR043519">
    <property type="entry name" value="NT_sf"/>
</dbReference>
<dbReference type="NCBIfam" id="NF009814">
    <property type="entry name" value="PRK13299.1"/>
    <property type="match status" value="1"/>
</dbReference>
<evidence type="ECO:0000256" key="6">
    <source>
        <dbReference type="ARBA" id="ARBA00022741"/>
    </source>
</evidence>
<comment type="similarity">
    <text evidence="11">Belongs to the tRNA nucleotidyltransferase/poly(A) polymerase family. Bacterial CCA-adding enzyme type 3 subfamily.</text>
</comment>
<dbReference type="PANTHER" id="PTHR46173">
    <property type="entry name" value="CCA TRNA NUCLEOTIDYLTRANSFERASE 1, MITOCHONDRIAL"/>
    <property type="match status" value="1"/>
</dbReference>
<comment type="catalytic activity">
    <reaction evidence="11">
        <text>a tRNA precursor + 2 CTP + ATP = a tRNA with a 3' CCA end + 3 diphosphate</text>
        <dbReference type="Rhea" id="RHEA:14433"/>
        <dbReference type="Rhea" id="RHEA-COMP:10465"/>
        <dbReference type="Rhea" id="RHEA-COMP:10468"/>
        <dbReference type="ChEBI" id="CHEBI:30616"/>
        <dbReference type="ChEBI" id="CHEBI:33019"/>
        <dbReference type="ChEBI" id="CHEBI:37563"/>
        <dbReference type="ChEBI" id="CHEBI:74896"/>
        <dbReference type="ChEBI" id="CHEBI:83071"/>
        <dbReference type="EC" id="2.7.7.72"/>
    </reaction>
</comment>
<evidence type="ECO:0000313" key="16">
    <source>
        <dbReference type="Proteomes" id="UP000190409"/>
    </source>
</evidence>
<keyword evidence="8 11" id="KW-0067">ATP-binding</keyword>
<dbReference type="GO" id="GO:0042245">
    <property type="term" value="P:RNA repair"/>
    <property type="evidence" value="ECO:0007669"/>
    <property type="project" value="UniProtKB-KW"/>
</dbReference>
<dbReference type="Gene3D" id="1.10.110.30">
    <property type="match status" value="1"/>
</dbReference>
<dbReference type="Pfam" id="PF13735">
    <property type="entry name" value="tRNA_NucTran2_2"/>
    <property type="match status" value="1"/>
</dbReference>
<feature type="binding site" evidence="11">
    <location>
        <position position="170"/>
    </location>
    <ligand>
        <name>ATP</name>
        <dbReference type="ChEBI" id="CHEBI:30616"/>
    </ligand>
</feature>
<evidence type="ECO:0000256" key="8">
    <source>
        <dbReference type="ARBA" id="ARBA00022840"/>
    </source>
</evidence>
<evidence type="ECO:0000259" key="14">
    <source>
        <dbReference type="Pfam" id="PF13735"/>
    </source>
</evidence>
<feature type="binding site" evidence="11">
    <location>
        <position position="127"/>
    </location>
    <ligand>
        <name>ATP</name>
        <dbReference type="ChEBI" id="CHEBI:30616"/>
    </ligand>
</feature>
<feature type="binding site" evidence="11">
    <location>
        <position position="179"/>
    </location>
    <ligand>
        <name>ATP</name>
        <dbReference type="ChEBI" id="CHEBI:30616"/>
    </ligand>
</feature>
<dbReference type="GO" id="GO:0005524">
    <property type="term" value="F:ATP binding"/>
    <property type="evidence" value="ECO:0007669"/>
    <property type="project" value="UniProtKB-UniRule"/>
</dbReference>
<feature type="binding site" evidence="11">
    <location>
        <position position="58"/>
    </location>
    <ligand>
        <name>Mg(2+)</name>
        <dbReference type="ChEBI" id="CHEBI:18420"/>
    </ligand>
</feature>
<comment type="cofactor">
    <cofactor evidence="1 11">
        <name>Mg(2+)</name>
        <dbReference type="ChEBI" id="CHEBI:18420"/>
    </cofactor>
</comment>
<dbReference type="GO" id="GO:0000287">
    <property type="term" value="F:magnesium ion binding"/>
    <property type="evidence" value="ECO:0007669"/>
    <property type="project" value="UniProtKB-UniRule"/>
</dbReference>
<dbReference type="EC" id="2.7.7.72" evidence="11"/>
<dbReference type="GO" id="GO:0001680">
    <property type="term" value="P:tRNA 3'-terminal CCA addition"/>
    <property type="evidence" value="ECO:0007669"/>
    <property type="project" value="UniProtKB-UniRule"/>
</dbReference>
<keyword evidence="2 11" id="KW-0808">Transferase</keyword>
<dbReference type="GO" id="GO:0000049">
    <property type="term" value="F:tRNA binding"/>
    <property type="evidence" value="ECO:0007669"/>
    <property type="project" value="UniProtKB-UniRule"/>
</dbReference>
<dbReference type="Pfam" id="PF12627">
    <property type="entry name" value="PolyA_pol_RNAbd"/>
    <property type="match status" value="1"/>
</dbReference>
<evidence type="ECO:0000259" key="13">
    <source>
        <dbReference type="Pfam" id="PF12627"/>
    </source>
</evidence>
<dbReference type="Proteomes" id="UP000190409">
    <property type="component" value="Unassembled WGS sequence"/>
</dbReference>
<feature type="binding site" evidence="11">
    <location>
        <position position="127"/>
    </location>
    <ligand>
        <name>CTP</name>
        <dbReference type="ChEBI" id="CHEBI:37563"/>
    </ligand>
</feature>
<keyword evidence="4 11" id="KW-0548">Nucleotidyltransferase</keyword>
<feature type="binding site" evidence="11">
    <location>
        <position position="43"/>
    </location>
    <ligand>
        <name>ATP</name>
        <dbReference type="ChEBI" id="CHEBI:30616"/>
    </ligand>
</feature>
<feature type="binding site" evidence="11">
    <location>
        <position position="56"/>
    </location>
    <ligand>
        <name>Mg(2+)</name>
        <dbReference type="ChEBI" id="CHEBI:18420"/>
    </ligand>
</feature>
<feature type="domain" description="Poly A polymerase head" evidence="12">
    <location>
        <begin position="38"/>
        <end position="158"/>
    </location>
</feature>
<dbReference type="InterPro" id="IPR032810">
    <property type="entry name" value="CCA-adding_enz_C"/>
</dbReference>
<evidence type="ECO:0000256" key="4">
    <source>
        <dbReference type="ARBA" id="ARBA00022695"/>
    </source>
</evidence>
<feature type="binding site" evidence="11">
    <location>
        <position position="170"/>
    </location>
    <ligand>
        <name>CTP</name>
        <dbReference type="ChEBI" id="CHEBI:37563"/>
    </ligand>
</feature>
<dbReference type="SUPFAM" id="SSF81891">
    <property type="entry name" value="Poly A polymerase C-terminal region-like"/>
    <property type="match status" value="1"/>
</dbReference>
<comment type="subunit">
    <text evidence="11">Homodimer.</text>
</comment>
<evidence type="ECO:0000256" key="7">
    <source>
        <dbReference type="ARBA" id="ARBA00022800"/>
    </source>
</evidence>
<feature type="binding site" evidence="11">
    <location>
        <position position="176"/>
    </location>
    <ligand>
        <name>CTP</name>
        <dbReference type="ChEBI" id="CHEBI:37563"/>
    </ligand>
</feature>
<dbReference type="Pfam" id="PF01743">
    <property type="entry name" value="PolyA_pol"/>
    <property type="match status" value="1"/>
</dbReference>
<feature type="binding site" evidence="11">
    <location>
        <position position="173"/>
    </location>
    <ligand>
        <name>ATP</name>
        <dbReference type="ChEBI" id="CHEBI:30616"/>
    </ligand>
</feature>
<evidence type="ECO:0000256" key="3">
    <source>
        <dbReference type="ARBA" id="ARBA00022694"/>
    </source>
</evidence>
<dbReference type="PANTHER" id="PTHR46173:SF1">
    <property type="entry name" value="CCA TRNA NUCLEOTIDYLTRANSFERASE 1, MITOCHONDRIAL"/>
    <property type="match status" value="1"/>
</dbReference>
<feature type="binding site" evidence="11">
    <location>
        <position position="179"/>
    </location>
    <ligand>
        <name>CTP</name>
        <dbReference type="ChEBI" id="CHEBI:37563"/>
    </ligand>
</feature>
<protein>
    <recommendedName>
        <fullName evidence="11">CCA-adding enzyme</fullName>
        <ecNumber evidence="11">2.7.7.72</ecNumber>
    </recommendedName>
    <alternativeName>
        <fullName evidence="11">CCA tRNA nucleotidyltransferase</fullName>
    </alternativeName>
    <alternativeName>
        <fullName evidence="11">tRNA CCA-pyrophosphorylase</fullName>
    </alternativeName>
    <alternativeName>
        <fullName evidence="11">tRNA adenylyl-/cytidylyl- transferase</fullName>
    </alternativeName>
    <alternativeName>
        <fullName evidence="11">tRNA nucleotidyltransferase</fullName>
    </alternativeName>
    <alternativeName>
        <fullName evidence="11">tRNA-NT</fullName>
    </alternativeName>
</protein>
<dbReference type="InterPro" id="IPR002646">
    <property type="entry name" value="PolA_pol_head_dom"/>
</dbReference>
<dbReference type="InterPro" id="IPR050264">
    <property type="entry name" value="Bact_CCA-adding_enz_type3_sf"/>
</dbReference>
<evidence type="ECO:0000256" key="1">
    <source>
        <dbReference type="ARBA" id="ARBA00001946"/>
    </source>
</evidence>
<comment type="function">
    <text evidence="11">Catalyzes the addition and repair of the essential 3'-terminal CCA sequence in tRNAs without using a nucleic acid template. Adds these three nucleotides in the order of C, C, and A to the tRNA nucleotide-73, using CTP and ATP as substrates and producing inorganic pyrophosphate. tRNA 3'-terminal CCA addition is required both for tRNA processing and repair. Also involved in tRNA surveillance by mediating tandem CCA addition to generate a CCACCA at the 3' terminus of unstable tRNAs. While stable tRNAs receive only 3'-terminal CCA, unstable tRNAs are marked with CCACCA and rapidly degraded.</text>
</comment>
<keyword evidence="9 11" id="KW-0460">Magnesium</keyword>
<dbReference type="HAMAP" id="MF_01263">
    <property type="entry name" value="CCA_bact_type3"/>
    <property type="match status" value="1"/>
</dbReference>
<feature type="binding site" evidence="11">
    <location>
        <position position="43"/>
    </location>
    <ligand>
        <name>CTP</name>
        <dbReference type="ChEBI" id="CHEBI:37563"/>
    </ligand>
</feature>
<feature type="domain" description="tRNA nucleotidyltransferase/poly(A) polymerase RNA and SrmB- binding" evidence="13">
    <location>
        <begin position="185"/>
        <end position="244"/>
    </location>
</feature>
<evidence type="ECO:0000256" key="5">
    <source>
        <dbReference type="ARBA" id="ARBA00022723"/>
    </source>
</evidence>
<dbReference type="GO" id="GO:0004810">
    <property type="term" value="F:CCA tRNA nucleotidyltransferase activity"/>
    <property type="evidence" value="ECO:0007669"/>
    <property type="project" value="UniProtKB-UniRule"/>
</dbReference>
<dbReference type="CDD" id="cd05398">
    <property type="entry name" value="NT_ClassII-CCAase"/>
    <property type="match status" value="1"/>
</dbReference>
<evidence type="ECO:0000256" key="10">
    <source>
        <dbReference type="ARBA" id="ARBA00022884"/>
    </source>
</evidence>
<evidence type="ECO:0000259" key="12">
    <source>
        <dbReference type="Pfam" id="PF01743"/>
    </source>
</evidence>
<feature type="domain" description="CCA-adding enzyme C-terminal" evidence="14">
    <location>
        <begin position="260"/>
        <end position="412"/>
    </location>
</feature>
<feature type="binding site" evidence="11">
    <location>
        <position position="176"/>
    </location>
    <ligand>
        <name>ATP</name>
        <dbReference type="ChEBI" id="CHEBI:30616"/>
    </ligand>
</feature>
<keyword evidence="6 11" id="KW-0547">Nucleotide-binding</keyword>
<keyword evidence="10 11" id="KW-0694">RNA-binding</keyword>
<dbReference type="Gene3D" id="1.10.246.80">
    <property type="match status" value="1"/>
</dbReference>
<organism evidence="15 16">
    <name type="scientific">Dolosigranulum pigrum</name>
    <dbReference type="NCBI Taxonomy" id="29394"/>
    <lineage>
        <taxon>Bacteria</taxon>
        <taxon>Bacillati</taxon>
        <taxon>Bacillota</taxon>
        <taxon>Bacilli</taxon>
        <taxon>Lactobacillales</taxon>
        <taxon>Carnobacteriaceae</taxon>
        <taxon>Dolosigranulum</taxon>
    </lineage>
</organism>
<evidence type="ECO:0000256" key="11">
    <source>
        <dbReference type="HAMAP-Rule" id="MF_01263"/>
    </source>
</evidence>
<dbReference type="EMBL" id="MUYF01000003">
    <property type="protein sequence ID" value="OOL80696.1"/>
    <property type="molecule type" value="Genomic_DNA"/>
</dbReference>
<keyword evidence="7 11" id="KW-0692">RNA repair</keyword>
<dbReference type="InterPro" id="IPR032828">
    <property type="entry name" value="PolyA_RNA-bd"/>
</dbReference>